<dbReference type="SUPFAM" id="SSF75625">
    <property type="entry name" value="YebC-like"/>
    <property type="match status" value="1"/>
</dbReference>
<dbReference type="Gene3D" id="1.10.10.200">
    <property type="match status" value="1"/>
</dbReference>
<dbReference type="PANTHER" id="PTHR12532:SF6">
    <property type="entry name" value="TRANSCRIPTIONAL REGULATORY PROTEIN YEBC-RELATED"/>
    <property type="match status" value="1"/>
</dbReference>
<dbReference type="Pfam" id="PF20772">
    <property type="entry name" value="TACO1_YebC_N"/>
    <property type="match status" value="1"/>
</dbReference>
<feature type="domain" description="TACO1/YebC-like second and third" evidence="7">
    <location>
        <begin position="82"/>
        <end position="236"/>
    </location>
</feature>
<dbReference type="InterPro" id="IPR029072">
    <property type="entry name" value="YebC-like"/>
</dbReference>
<gene>
    <name evidence="9" type="ORF">GMST_26290</name>
</gene>
<dbReference type="Gene3D" id="3.30.70.980">
    <property type="match status" value="2"/>
</dbReference>
<keyword evidence="5 6" id="KW-0804">Transcription</keyword>
<dbReference type="InterPro" id="IPR026564">
    <property type="entry name" value="Transcrip_reg_TACO1-like_dom3"/>
</dbReference>
<evidence type="ECO:0000256" key="4">
    <source>
        <dbReference type="ARBA" id="ARBA00023125"/>
    </source>
</evidence>
<comment type="similarity">
    <text evidence="1 6">Belongs to the TACO1 family.</text>
</comment>
<dbReference type="InterPro" id="IPR048300">
    <property type="entry name" value="TACO1_YebC-like_2nd/3rd_dom"/>
</dbReference>
<keyword evidence="10" id="KW-1185">Reference proteome</keyword>
<evidence type="ECO:0000259" key="7">
    <source>
        <dbReference type="Pfam" id="PF01709"/>
    </source>
</evidence>
<evidence type="ECO:0000256" key="6">
    <source>
        <dbReference type="HAMAP-Rule" id="MF_00693"/>
    </source>
</evidence>
<evidence type="ECO:0000256" key="1">
    <source>
        <dbReference type="ARBA" id="ARBA00008724"/>
    </source>
</evidence>
<sequence>MSGHNKWSTIKHKKGAADAKRGKVFTKIIKEITVAAKLGGGDPDGNPRLRTAIDKAKAENMPKDNVERAIKKGVGGMEGVNYEETTYEGYGPGGTAVLVEVMTDNRNRTVSDVRSIFSKCNGNMGESGCVAWLFDKKGLLVFPKSVDFDKLFEASIEAGADDVADEDEQYEVLTDPTAFHEVKTALEAAGFKPENAEITMIPQTMVKLDGKNAENMLKLMDRLEDNDDVQNVYANFDISAEDMEKMM</sequence>
<dbReference type="AlphaFoldDB" id="A0A6V8MK46"/>
<dbReference type="InterPro" id="IPR002876">
    <property type="entry name" value="Transcrip_reg_TACO1-like"/>
</dbReference>
<dbReference type="NCBIfam" id="TIGR01033">
    <property type="entry name" value="YebC/PmpR family DNA-binding transcriptional regulator"/>
    <property type="match status" value="1"/>
</dbReference>
<dbReference type="Pfam" id="PF01709">
    <property type="entry name" value="Transcrip_reg"/>
    <property type="match status" value="1"/>
</dbReference>
<evidence type="ECO:0000259" key="8">
    <source>
        <dbReference type="Pfam" id="PF20772"/>
    </source>
</evidence>
<dbReference type="Proteomes" id="UP000556026">
    <property type="component" value="Unassembled WGS sequence"/>
</dbReference>
<dbReference type="InterPro" id="IPR049083">
    <property type="entry name" value="TACO1_YebC_N"/>
</dbReference>
<dbReference type="PANTHER" id="PTHR12532">
    <property type="entry name" value="TRANSLATIONAL ACTIVATOR OF CYTOCHROME C OXIDASE 1"/>
    <property type="match status" value="1"/>
</dbReference>
<evidence type="ECO:0000256" key="5">
    <source>
        <dbReference type="ARBA" id="ARBA00023163"/>
    </source>
</evidence>
<name>A0A6V8MK46_9BACT</name>
<keyword evidence="3 6" id="KW-0805">Transcription regulation</keyword>
<dbReference type="EMBL" id="BLXX01000007">
    <property type="protein sequence ID" value="GFO60304.1"/>
    <property type="molecule type" value="Genomic_DNA"/>
</dbReference>
<dbReference type="HAMAP" id="MF_00693">
    <property type="entry name" value="Transcrip_reg_TACO1"/>
    <property type="match status" value="1"/>
</dbReference>
<comment type="caution">
    <text evidence="9">The sequence shown here is derived from an EMBL/GenBank/DDBJ whole genome shotgun (WGS) entry which is preliminary data.</text>
</comment>
<evidence type="ECO:0000256" key="2">
    <source>
        <dbReference type="ARBA" id="ARBA00022490"/>
    </source>
</evidence>
<dbReference type="NCBIfam" id="NF009044">
    <property type="entry name" value="PRK12378.1"/>
    <property type="match status" value="1"/>
</dbReference>
<dbReference type="FunFam" id="3.30.70.980:FF:000002">
    <property type="entry name" value="Probable transcriptional regulatory protein YebC"/>
    <property type="match status" value="1"/>
</dbReference>
<evidence type="ECO:0000256" key="3">
    <source>
        <dbReference type="ARBA" id="ARBA00023015"/>
    </source>
</evidence>
<keyword evidence="2 6" id="KW-0963">Cytoplasm</keyword>
<dbReference type="GO" id="GO:0006355">
    <property type="term" value="P:regulation of DNA-templated transcription"/>
    <property type="evidence" value="ECO:0007669"/>
    <property type="project" value="UniProtKB-UniRule"/>
</dbReference>
<dbReference type="GO" id="GO:0005829">
    <property type="term" value="C:cytosol"/>
    <property type="evidence" value="ECO:0007669"/>
    <property type="project" value="TreeGrafter"/>
</dbReference>
<organism evidence="9 10">
    <name type="scientific">Geomonas silvestris</name>
    <dbReference type="NCBI Taxonomy" id="2740184"/>
    <lineage>
        <taxon>Bacteria</taxon>
        <taxon>Pseudomonadati</taxon>
        <taxon>Thermodesulfobacteriota</taxon>
        <taxon>Desulfuromonadia</taxon>
        <taxon>Geobacterales</taxon>
        <taxon>Geobacteraceae</taxon>
        <taxon>Geomonas</taxon>
    </lineage>
</organism>
<protein>
    <recommendedName>
        <fullName evidence="6">Probable transcriptional regulatory protein GMST_26290</fullName>
    </recommendedName>
</protein>
<feature type="domain" description="TACO1/YebC-like N-terminal" evidence="8">
    <location>
        <begin position="5"/>
        <end position="75"/>
    </location>
</feature>
<reference evidence="10" key="1">
    <citation type="submission" date="2020-06" db="EMBL/GenBank/DDBJ databases">
        <title>Draft genomic sequence of Geomonas sp. Red330.</title>
        <authorList>
            <person name="Itoh H."/>
            <person name="Zhenxing X."/>
            <person name="Ushijima N."/>
            <person name="Masuda Y."/>
            <person name="Shiratori Y."/>
            <person name="Senoo K."/>
        </authorList>
    </citation>
    <scope>NUCLEOTIDE SEQUENCE [LARGE SCALE GENOMIC DNA]</scope>
    <source>
        <strain evidence="10">Red330</strain>
    </source>
</reference>
<evidence type="ECO:0000313" key="9">
    <source>
        <dbReference type="EMBL" id="GFO60304.1"/>
    </source>
</evidence>
<keyword evidence="4 6" id="KW-0238">DNA-binding</keyword>
<dbReference type="RefSeq" id="WP_183355114.1">
    <property type="nucleotide sequence ID" value="NZ_BLXX01000007.1"/>
</dbReference>
<comment type="subcellular location">
    <subcellularLocation>
        <location evidence="6">Cytoplasm</location>
    </subcellularLocation>
</comment>
<dbReference type="FunFam" id="1.10.10.200:FF:000001">
    <property type="entry name" value="Probable transcriptional regulatory protein YebC"/>
    <property type="match status" value="1"/>
</dbReference>
<dbReference type="InterPro" id="IPR017856">
    <property type="entry name" value="Integrase-like_N"/>
</dbReference>
<dbReference type="NCBIfam" id="NF001030">
    <property type="entry name" value="PRK00110.1"/>
    <property type="match status" value="1"/>
</dbReference>
<proteinExistence type="inferred from homology"/>
<dbReference type="GO" id="GO:0003677">
    <property type="term" value="F:DNA binding"/>
    <property type="evidence" value="ECO:0007669"/>
    <property type="project" value="UniProtKB-UniRule"/>
</dbReference>
<evidence type="ECO:0000313" key="10">
    <source>
        <dbReference type="Proteomes" id="UP000556026"/>
    </source>
</evidence>
<accession>A0A6V8MK46</accession>